<sequence>MLRRSFVSIIAAGVLAALPLAAAAQAQTDPLPSWNDGATKAAIVDFVAAVTTEGGPDYVAPNNRIATFDNDGTLWVEQPMYVQLAFALDRVKAMAPDHPEWKDKEPFKSVLAGDMKSVAASGKKGLAEIIAATHAGMSTEDFEKIVTDWIATAKNPETGKLNTAMIYEPMLELIDYLKANGFDVFIVSGGGIEFMRPWTETTYGIPPENVVGSSIKLKYEESDKGPVIMRLAELNFVDDGPGKPVGIQSHIGKRPIAAFGNSDGDFQMLEWTTTGPGKRLGMIVHHDDAAREFAYDRDSHIGKLDKAMDAAPKEGWHLISMKDDWKQVFPDQ</sequence>
<dbReference type="PANTHER" id="PTHR43344">
    <property type="entry name" value="PHOSPHOSERINE PHOSPHATASE"/>
    <property type="match status" value="1"/>
</dbReference>
<reference evidence="2 3" key="1">
    <citation type="submission" date="2022-04" db="EMBL/GenBank/DDBJ databases">
        <authorList>
            <person name="Ye Y.-Q."/>
            <person name="Du Z.-J."/>
        </authorList>
    </citation>
    <scope>NUCLEOTIDE SEQUENCE [LARGE SCALE GENOMIC DNA]</scope>
    <source>
        <strain evidence="2 3">A6E488</strain>
    </source>
</reference>
<gene>
    <name evidence="2" type="ORF">MUB46_22775</name>
</gene>
<evidence type="ECO:0000313" key="3">
    <source>
        <dbReference type="Proteomes" id="UP001320898"/>
    </source>
</evidence>
<dbReference type="SUPFAM" id="SSF56784">
    <property type="entry name" value="HAD-like"/>
    <property type="match status" value="1"/>
</dbReference>
<accession>A0AAW5R8I2</accession>
<dbReference type="Pfam" id="PF12710">
    <property type="entry name" value="HAD"/>
    <property type="match status" value="1"/>
</dbReference>
<dbReference type="Gene3D" id="3.40.50.1000">
    <property type="entry name" value="HAD superfamily/HAD-like"/>
    <property type="match status" value="1"/>
</dbReference>
<dbReference type="GO" id="GO:0016787">
    <property type="term" value="F:hydrolase activity"/>
    <property type="evidence" value="ECO:0007669"/>
    <property type="project" value="UniProtKB-KW"/>
</dbReference>
<dbReference type="AlphaFoldDB" id="A0AAW5R8I2"/>
<dbReference type="EMBL" id="JALIDZ010000014">
    <property type="protein sequence ID" value="MCT8974690.1"/>
    <property type="molecule type" value="Genomic_DNA"/>
</dbReference>
<evidence type="ECO:0000256" key="1">
    <source>
        <dbReference type="SAM" id="SignalP"/>
    </source>
</evidence>
<feature type="chain" id="PRO_5043924656" evidence="1">
    <location>
        <begin position="27"/>
        <end position="332"/>
    </location>
</feature>
<dbReference type="InterPro" id="IPR023214">
    <property type="entry name" value="HAD_sf"/>
</dbReference>
<organism evidence="2 3">
    <name type="scientific">Microbaculum marinisediminis</name>
    <dbReference type="NCBI Taxonomy" id="2931392"/>
    <lineage>
        <taxon>Bacteria</taxon>
        <taxon>Pseudomonadati</taxon>
        <taxon>Pseudomonadota</taxon>
        <taxon>Alphaproteobacteria</taxon>
        <taxon>Hyphomicrobiales</taxon>
        <taxon>Tepidamorphaceae</taxon>
        <taxon>Microbaculum</taxon>
    </lineage>
</organism>
<dbReference type="InterPro" id="IPR036412">
    <property type="entry name" value="HAD-like_sf"/>
</dbReference>
<evidence type="ECO:0000313" key="2">
    <source>
        <dbReference type="EMBL" id="MCT8974690.1"/>
    </source>
</evidence>
<name>A0AAW5R8I2_9HYPH</name>
<keyword evidence="3" id="KW-1185">Reference proteome</keyword>
<keyword evidence="1" id="KW-0732">Signal</keyword>
<keyword evidence="2" id="KW-0378">Hydrolase</keyword>
<proteinExistence type="predicted"/>
<feature type="signal peptide" evidence="1">
    <location>
        <begin position="1"/>
        <end position="26"/>
    </location>
</feature>
<dbReference type="InterPro" id="IPR050582">
    <property type="entry name" value="HAD-like_SerB"/>
</dbReference>
<protein>
    <submittedName>
        <fullName evidence="2">Haloacid dehalogenase-like hydrolase</fullName>
    </submittedName>
</protein>
<dbReference type="Proteomes" id="UP001320898">
    <property type="component" value="Unassembled WGS sequence"/>
</dbReference>
<comment type="caution">
    <text evidence="2">The sequence shown here is derived from an EMBL/GenBank/DDBJ whole genome shotgun (WGS) entry which is preliminary data.</text>
</comment>
<dbReference type="RefSeq" id="WP_261618279.1">
    <property type="nucleotide sequence ID" value="NZ_JALIDZ010000014.1"/>
</dbReference>